<accession>A0A0P0WQY7</accession>
<reference evidence="10" key="2">
    <citation type="journal article" date="2008" name="Nucleic Acids Res.">
        <title>The rice annotation project database (RAP-DB): 2008 update.</title>
        <authorList>
            <consortium name="The rice annotation project (RAP)"/>
        </authorList>
    </citation>
    <scope>GENOME REANNOTATION</scope>
    <source>
        <strain evidence="10">cv. Nipponbare</strain>
    </source>
</reference>
<dbReference type="InterPro" id="IPR044145">
    <property type="entry name" value="IF2_II"/>
</dbReference>
<dbReference type="SUPFAM" id="SSF52540">
    <property type="entry name" value="P-loop containing nucleoside triphosphate hydrolases"/>
    <property type="match status" value="1"/>
</dbReference>
<dbReference type="PANTHER" id="PTHR43381:SF5">
    <property type="entry name" value="TR-TYPE G DOMAIN-CONTAINING PROTEIN"/>
    <property type="match status" value="1"/>
</dbReference>
<comment type="function">
    <text evidence="6">One of the essential components for the initiation of protein synthesis. Protects formylmethionyl-tRNA from spontaneous hydrolysis and promotes its binding to the 30S ribosomal subunits. Also involved in the hydrolysis of GTP during the formation of the 70S ribosomal complex.</text>
</comment>
<evidence type="ECO:0000313" key="9">
    <source>
        <dbReference type="EMBL" id="BAF18310.1"/>
    </source>
</evidence>
<evidence type="ECO:0000256" key="7">
    <source>
        <dbReference type="ARBA" id="ARBA00044105"/>
    </source>
</evidence>
<dbReference type="SUPFAM" id="SSF50447">
    <property type="entry name" value="Translation proteins"/>
    <property type="match status" value="2"/>
</dbReference>
<dbReference type="GO" id="GO:0003743">
    <property type="term" value="F:translation initiation factor activity"/>
    <property type="evidence" value="ECO:0007669"/>
    <property type="project" value="UniProtKB-KW"/>
</dbReference>
<dbReference type="FunFam" id="3.40.50.300:FF:000019">
    <property type="entry name" value="Translation initiation factor IF-2"/>
    <property type="match status" value="1"/>
</dbReference>
<dbReference type="NCBIfam" id="TIGR00231">
    <property type="entry name" value="small_GTP"/>
    <property type="match status" value="1"/>
</dbReference>
<dbReference type="AlphaFoldDB" id="A0A0P0WQY7"/>
<dbReference type="InterPro" id="IPR015760">
    <property type="entry name" value="TIF_IF2"/>
</dbReference>
<dbReference type="Gramene" id="Os05t0575300-02">
    <property type="protein sequence ID" value="Os05t0575300-02"/>
    <property type="gene ID" value="Os05g0575300"/>
</dbReference>
<dbReference type="Gene3D" id="2.40.30.10">
    <property type="entry name" value="Translation factors"/>
    <property type="match status" value="2"/>
</dbReference>
<dbReference type="Pfam" id="PF00009">
    <property type="entry name" value="GTP_EFTU"/>
    <property type="match status" value="1"/>
</dbReference>
<dbReference type="SUPFAM" id="SSF52156">
    <property type="entry name" value="Initiation factor IF2/eIF5b, domain 3"/>
    <property type="match status" value="1"/>
</dbReference>
<dbReference type="InterPro" id="IPR036925">
    <property type="entry name" value="TIF_IF2_dom3_sf"/>
</dbReference>
<dbReference type="InterPro" id="IPR000795">
    <property type="entry name" value="T_Tr_GTP-bd_dom"/>
</dbReference>
<evidence type="ECO:0000256" key="4">
    <source>
        <dbReference type="ARBA" id="ARBA00022917"/>
    </source>
</evidence>
<keyword evidence="2" id="KW-0396">Initiation factor</keyword>
<evidence type="ECO:0000256" key="5">
    <source>
        <dbReference type="ARBA" id="ARBA00023134"/>
    </source>
</evidence>
<evidence type="ECO:0000313" key="10">
    <source>
        <dbReference type="Proteomes" id="UP000000763"/>
    </source>
</evidence>
<sequence>EVLESGPVKVEEMAKKKEFLDEEDLDKLEDRPPIVTIMGHVDHGKTTLLDYIRKSKVVASEAGGITQGIGAYQVIVQVDGNPHACVFLDTPGHEAFGAMRARGARVTDICIIVVSADDGVRPQTNEAIAHAKAAGVPIVIAINKIDKEGANAERVMQELSQIGLMPEAWGGDIPMIQISALNGEGVDELLETIILVAELQELKANPHRNAKGTVIEACLDKAKGSLATLVVQNGTLNKGDIVVCGEAFGKIRAMYDDGGKLIDKAGPSNAVQVIGLNNVPLAGDEFESVDNLDVARERANARAEALRIERISSKAGEGKVTLSSIAASVSSGKQVGIDTHELNIILKVDFQGSVEAIRQAIQVLPQENVSLRFLLQAPGDVSVSDVDLAVASEGIIFGFNVKAPGSVKSYAKKKSVEIRLYKVIYDLIDDLRNAMEGLLELAEEEVPIGSAKVRAVFSSGSGKVAGCMITTGKVVHDCNVRVLRKGKEVYMGTLDSLRRVKETVKEVGAGLECGIGVDDFDEWEEGDVVEAFNTVKKTRTLEEASASVTAALKDAGVQL</sequence>
<dbReference type="InterPro" id="IPR023115">
    <property type="entry name" value="TIF_IF2_dom3"/>
</dbReference>
<keyword evidence="3" id="KW-0547">Nucleotide-binding</keyword>
<evidence type="ECO:0000259" key="8">
    <source>
        <dbReference type="PROSITE" id="PS51722"/>
    </source>
</evidence>
<dbReference type="InterPro" id="IPR005225">
    <property type="entry name" value="Small_GTP-bd"/>
</dbReference>
<dbReference type="CDD" id="cd03702">
    <property type="entry name" value="IF2_mtIF2_II"/>
    <property type="match status" value="1"/>
</dbReference>
<dbReference type="FunFam" id="2.40.30.10:FF:000054">
    <property type="entry name" value="Translation initiation factor IF-2"/>
    <property type="match status" value="1"/>
</dbReference>
<organism evidence="9 10">
    <name type="scientific">Oryza sativa subsp. japonica</name>
    <name type="common">Rice</name>
    <dbReference type="NCBI Taxonomy" id="39947"/>
    <lineage>
        <taxon>Eukaryota</taxon>
        <taxon>Viridiplantae</taxon>
        <taxon>Streptophyta</taxon>
        <taxon>Embryophyta</taxon>
        <taxon>Tracheophyta</taxon>
        <taxon>Spermatophyta</taxon>
        <taxon>Magnoliopsida</taxon>
        <taxon>Liliopsida</taxon>
        <taxon>Poales</taxon>
        <taxon>Poaceae</taxon>
        <taxon>BOP clade</taxon>
        <taxon>Oryzoideae</taxon>
        <taxon>Oryzeae</taxon>
        <taxon>Oryzinae</taxon>
        <taxon>Oryza</taxon>
        <taxon>Oryza sativa</taxon>
    </lineage>
</organism>
<dbReference type="PROSITE" id="PS51722">
    <property type="entry name" value="G_TR_2"/>
    <property type="match status" value="1"/>
</dbReference>
<dbReference type="InterPro" id="IPR009000">
    <property type="entry name" value="Transl_B-barrel_sf"/>
</dbReference>
<evidence type="ECO:0000256" key="3">
    <source>
        <dbReference type="ARBA" id="ARBA00022741"/>
    </source>
</evidence>
<dbReference type="InterPro" id="IPR000178">
    <property type="entry name" value="TF_IF2_bacterial-like"/>
</dbReference>
<dbReference type="InterPro" id="IPR053905">
    <property type="entry name" value="EF-G-like_DII"/>
</dbReference>
<dbReference type="NCBIfam" id="TIGR00487">
    <property type="entry name" value="IF-2"/>
    <property type="match status" value="1"/>
</dbReference>
<dbReference type="Proteomes" id="UP000000763">
    <property type="component" value="Chromosome 5"/>
</dbReference>
<evidence type="ECO:0000256" key="6">
    <source>
        <dbReference type="ARBA" id="ARBA00025162"/>
    </source>
</evidence>
<keyword evidence="5" id="KW-0342">GTP-binding</keyword>
<dbReference type="PRINTS" id="PR00315">
    <property type="entry name" value="ELONGATNFCT"/>
</dbReference>
<comment type="similarity">
    <text evidence="1">Belongs to the TRAFAC class translation factor GTPase superfamily. Classic translation factor GTPase family. IF-2 subfamily.</text>
</comment>
<dbReference type="HAMAP" id="MF_00100_B">
    <property type="entry name" value="IF_2_B"/>
    <property type="match status" value="1"/>
</dbReference>
<dbReference type="FunFam" id="2.40.30.10:FF:000008">
    <property type="entry name" value="Translation initiation factor IF-2"/>
    <property type="match status" value="1"/>
</dbReference>
<reference evidence="9 10" key="1">
    <citation type="journal article" date="2005" name="Nature">
        <title>The map-based sequence of the rice genome.</title>
        <authorList>
            <consortium name="International rice genome sequencing project (IRGSP)"/>
            <person name="Matsumoto T."/>
            <person name="Wu J."/>
            <person name="Kanamori H."/>
            <person name="Katayose Y."/>
            <person name="Fujisawa M."/>
            <person name="Namiki N."/>
            <person name="Mizuno H."/>
            <person name="Yamamoto K."/>
            <person name="Antonio B.A."/>
            <person name="Baba T."/>
            <person name="Sakata K."/>
            <person name="Nagamura Y."/>
            <person name="Aoki H."/>
            <person name="Arikawa K."/>
            <person name="Arita K."/>
            <person name="Bito T."/>
            <person name="Chiden Y."/>
            <person name="Fujitsuka N."/>
            <person name="Fukunaka R."/>
            <person name="Hamada M."/>
            <person name="Harada C."/>
            <person name="Hayashi A."/>
            <person name="Hijishita S."/>
            <person name="Honda M."/>
            <person name="Hosokawa S."/>
            <person name="Ichikawa Y."/>
            <person name="Idonuma A."/>
            <person name="Iijima M."/>
            <person name="Ikeda M."/>
            <person name="Ikeno M."/>
            <person name="Ito K."/>
            <person name="Ito S."/>
            <person name="Ito T."/>
            <person name="Ito Y."/>
            <person name="Ito Y."/>
            <person name="Iwabuchi A."/>
            <person name="Kamiya K."/>
            <person name="Karasawa W."/>
            <person name="Kurita K."/>
            <person name="Katagiri S."/>
            <person name="Kikuta A."/>
            <person name="Kobayashi H."/>
            <person name="Kobayashi N."/>
            <person name="Machita K."/>
            <person name="Maehara T."/>
            <person name="Masukawa M."/>
            <person name="Mizubayashi T."/>
            <person name="Mukai Y."/>
            <person name="Nagasaki H."/>
            <person name="Nagata Y."/>
            <person name="Naito S."/>
            <person name="Nakashima M."/>
            <person name="Nakama Y."/>
            <person name="Nakamichi Y."/>
            <person name="Nakamura M."/>
            <person name="Meguro A."/>
            <person name="Negishi M."/>
            <person name="Ohta I."/>
            <person name="Ohta T."/>
            <person name="Okamoto M."/>
            <person name="Ono N."/>
            <person name="Saji S."/>
            <person name="Sakaguchi M."/>
            <person name="Sakai K."/>
            <person name="Shibata M."/>
            <person name="Shimokawa T."/>
            <person name="Song J."/>
            <person name="Takazaki Y."/>
            <person name="Terasawa K."/>
            <person name="Tsugane M."/>
            <person name="Tsuji K."/>
            <person name="Ueda S."/>
            <person name="Waki K."/>
            <person name="Yamagata H."/>
            <person name="Yamamoto M."/>
            <person name="Yamamoto S."/>
            <person name="Yamane H."/>
            <person name="Yoshiki S."/>
            <person name="Yoshihara R."/>
            <person name="Yukawa K."/>
            <person name="Zhong H."/>
            <person name="Yano M."/>
            <person name="Yuan Q."/>
            <person name="Ouyang S."/>
            <person name="Liu J."/>
            <person name="Jones K.M."/>
            <person name="Gansberger K."/>
            <person name="Moffat K."/>
            <person name="Hill J."/>
            <person name="Bera J."/>
            <person name="Fadrosh D."/>
            <person name="Jin S."/>
            <person name="Johri S."/>
            <person name="Kim M."/>
            <person name="Overton L."/>
            <person name="Reardon M."/>
            <person name="Tsitrin T."/>
            <person name="Vuong H."/>
            <person name="Weaver B."/>
            <person name="Ciecko A."/>
            <person name="Tallon L."/>
            <person name="Jackson J."/>
            <person name="Pai G."/>
            <person name="Aken S.V."/>
            <person name="Utterback T."/>
            <person name="Reidmuller S."/>
            <person name="Feldblyum T."/>
            <person name="Hsiao J."/>
            <person name="Zismann V."/>
            <person name="Iobst S."/>
            <person name="de Vazeille A.R."/>
            <person name="Buell C.R."/>
            <person name="Ying K."/>
            <person name="Li Y."/>
            <person name="Lu T."/>
            <person name="Huang Y."/>
            <person name="Zhao Q."/>
            <person name="Feng Q."/>
            <person name="Zhang L."/>
            <person name="Zhu J."/>
            <person name="Weng Q."/>
            <person name="Mu J."/>
            <person name="Lu Y."/>
            <person name="Fan D."/>
            <person name="Liu Y."/>
            <person name="Guan J."/>
            <person name="Zhang Y."/>
            <person name="Yu S."/>
            <person name="Liu X."/>
            <person name="Zhang Y."/>
            <person name="Hong G."/>
            <person name="Han B."/>
            <person name="Choisne N."/>
            <person name="Demange N."/>
            <person name="Orjeda G."/>
            <person name="Samain S."/>
            <person name="Cattolico L."/>
            <person name="Pelletier E."/>
            <person name="Couloux A."/>
            <person name="Segurens B."/>
            <person name="Wincker P."/>
            <person name="D'Hont A."/>
            <person name="Scarpelli C."/>
            <person name="Weissenbach J."/>
            <person name="Salanoubat M."/>
            <person name="Quetier F."/>
            <person name="Yu Y."/>
            <person name="Kim H.R."/>
            <person name="Rambo T."/>
            <person name="Currie J."/>
            <person name="Collura K."/>
            <person name="Luo M."/>
            <person name="Yang T."/>
            <person name="Ammiraju J.S.S."/>
            <person name="Engler F."/>
            <person name="Soderlund C."/>
            <person name="Wing R.A."/>
            <person name="Palmer L.E."/>
            <person name="de la Bastide M."/>
            <person name="Spiegel L."/>
            <person name="Nascimento L."/>
            <person name="Zutavern T."/>
            <person name="O'Shaughnessy A."/>
            <person name="Dike S."/>
            <person name="Dedhia N."/>
            <person name="Preston R."/>
            <person name="Balija V."/>
            <person name="McCombie W.R."/>
            <person name="Chow T."/>
            <person name="Chen H."/>
            <person name="Chung M."/>
            <person name="Chen C."/>
            <person name="Shaw J."/>
            <person name="Wu H."/>
            <person name="Hsiao K."/>
            <person name="Chao Y."/>
            <person name="Chu M."/>
            <person name="Cheng C."/>
            <person name="Hour A."/>
            <person name="Lee P."/>
            <person name="Lin S."/>
            <person name="Lin Y."/>
            <person name="Liou J."/>
            <person name="Liu S."/>
            <person name="Hsing Y."/>
            <person name="Raghuvanshi S."/>
            <person name="Mohanty A."/>
            <person name="Bharti A.K."/>
            <person name="Gaur A."/>
            <person name="Gupta V."/>
            <person name="Kumar D."/>
            <person name="Ravi V."/>
            <person name="Vij S."/>
            <person name="Kapur A."/>
            <person name="Khurana P."/>
            <person name="Khurana P."/>
            <person name="Khurana J.P."/>
            <person name="Tyagi A.K."/>
            <person name="Gaikwad K."/>
            <person name="Singh A."/>
            <person name="Dalal V."/>
            <person name="Srivastava S."/>
            <person name="Dixit A."/>
            <person name="Pal A.K."/>
            <person name="Ghazi I.A."/>
            <person name="Yadav M."/>
            <person name="Pandit A."/>
            <person name="Bhargava A."/>
            <person name="Sureshbabu K."/>
            <person name="Batra K."/>
            <person name="Sharma T.R."/>
            <person name="Mohapatra T."/>
            <person name="Singh N.K."/>
            <person name="Messing J."/>
            <person name="Nelson A.B."/>
            <person name="Fuks G."/>
            <person name="Kavchok S."/>
            <person name="Keizer G."/>
            <person name="Linton E."/>
            <person name="Llaca V."/>
            <person name="Song R."/>
            <person name="Tanyolac B."/>
            <person name="Young S."/>
            <person name="Ho-Il K."/>
            <person name="Hahn J.H."/>
            <person name="Sangsakoo G."/>
            <person name="Vanavichit A."/>
            <person name="de Mattos Luiz.A.T."/>
            <person name="Zimmer P.D."/>
            <person name="Malone G."/>
            <person name="Dellagostin O."/>
            <person name="de Oliveira A.C."/>
            <person name="Bevan M."/>
            <person name="Bancroft I."/>
            <person name="Minx P."/>
            <person name="Cordum H."/>
            <person name="Wilson R."/>
            <person name="Cheng Z."/>
            <person name="Jin W."/>
            <person name="Jiang J."/>
            <person name="Leong S.A."/>
            <person name="Iwama H."/>
            <person name="Gojobori T."/>
            <person name="Itoh T."/>
            <person name="Niimura Y."/>
            <person name="Fujii Y."/>
            <person name="Habara T."/>
            <person name="Sakai H."/>
            <person name="Sato Y."/>
            <person name="Wilson G."/>
            <person name="Kumar K."/>
            <person name="McCouch S."/>
            <person name="Juretic N."/>
            <person name="Hoen D."/>
            <person name="Wright S."/>
            <person name="Bruskiewich R."/>
            <person name="Bureau T."/>
            <person name="Miyao A."/>
            <person name="Hirochika H."/>
            <person name="Nishikawa T."/>
            <person name="Kadowaki K."/>
            <person name="Sugiura M."/>
            <person name="Burr B."/>
            <person name="Sasaki T."/>
        </authorList>
    </citation>
    <scope>NUCLEOTIDE SEQUENCE [LARGE SCALE GENOMIC DNA]</scope>
    <source>
        <strain evidence="10">cv. Nipponbare</strain>
    </source>
</reference>
<dbReference type="EMBL" id="AP008211">
    <property type="protein sequence ID" value="BAF18310.1"/>
    <property type="molecule type" value="Genomic_DNA"/>
</dbReference>
<dbReference type="OMA" id="RKNPWMN"/>
<dbReference type="Gene3D" id="3.40.50.300">
    <property type="entry name" value="P-loop containing nucleotide triphosphate hydrolases"/>
    <property type="match status" value="1"/>
</dbReference>
<evidence type="ECO:0000256" key="1">
    <source>
        <dbReference type="ARBA" id="ARBA00007733"/>
    </source>
</evidence>
<dbReference type="PANTHER" id="PTHR43381">
    <property type="entry name" value="TRANSLATION INITIATION FACTOR IF-2-RELATED"/>
    <property type="match status" value="1"/>
</dbReference>
<name>A0A0P0WQY7_ORYSJ</name>
<dbReference type="InterPro" id="IPR027417">
    <property type="entry name" value="P-loop_NTPase"/>
</dbReference>
<dbReference type="CDD" id="cd03692">
    <property type="entry name" value="mtIF2_IVc"/>
    <property type="match status" value="1"/>
</dbReference>
<protein>
    <recommendedName>
        <fullName evidence="7">Translation initiation factor IF-2, chloroplastic</fullName>
    </recommendedName>
</protein>
<dbReference type="GO" id="GO:0003924">
    <property type="term" value="F:GTPase activity"/>
    <property type="evidence" value="ECO:0007669"/>
    <property type="project" value="InterPro"/>
</dbReference>
<feature type="non-terminal residue" evidence="9">
    <location>
        <position position="1"/>
    </location>
</feature>
<dbReference type="Gene3D" id="3.40.50.10050">
    <property type="entry name" value="Translation initiation factor IF- 2, domain 3"/>
    <property type="match status" value="1"/>
</dbReference>
<keyword evidence="4" id="KW-0648">Protein biosynthesis</keyword>
<evidence type="ECO:0000256" key="2">
    <source>
        <dbReference type="ARBA" id="ARBA00022540"/>
    </source>
</evidence>
<dbReference type="KEGG" id="dosa:Os05g0575300"/>
<dbReference type="Pfam" id="PF22042">
    <property type="entry name" value="EF-G_D2"/>
    <property type="match status" value="1"/>
</dbReference>
<dbReference type="CDD" id="cd01887">
    <property type="entry name" value="IF2_eIF5B"/>
    <property type="match status" value="1"/>
</dbReference>
<dbReference type="PROSITE" id="PS01176">
    <property type="entry name" value="IF2"/>
    <property type="match status" value="1"/>
</dbReference>
<dbReference type="Pfam" id="PF11987">
    <property type="entry name" value="IF-2"/>
    <property type="match status" value="1"/>
</dbReference>
<dbReference type="GO" id="GO:0005525">
    <property type="term" value="F:GTP binding"/>
    <property type="evidence" value="ECO:0007669"/>
    <property type="project" value="UniProtKB-KW"/>
</dbReference>
<gene>
    <name evidence="9" type="ordered locus">Os05g0575300</name>
</gene>
<dbReference type="FunFam" id="3.40.50.10050:FF:000001">
    <property type="entry name" value="Translation initiation factor IF-2"/>
    <property type="match status" value="1"/>
</dbReference>
<proteinExistence type="inferred from homology"/>
<feature type="domain" description="Tr-type G" evidence="8">
    <location>
        <begin position="30"/>
        <end position="203"/>
    </location>
</feature>